<dbReference type="EMBL" id="JAPDRQ010000073">
    <property type="protein sequence ID" value="KAJ9656753.1"/>
    <property type="molecule type" value="Genomic_DNA"/>
</dbReference>
<comment type="caution">
    <text evidence="1">The sequence shown here is derived from an EMBL/GenBank/DDBJ whole genome shotgun (WGS) entry which is preliminary data.</text>
</comment>
<accession>A0ACC3A7Z9</accession>
<keyword evidence="2" id="KW-1185">Reference proteome</keyword>
<reference evidence="1" key="1">
    <citation type="submission" date="2022-10" db="EMBL/GenBank/DDBJ databases">
        <title>Culturing micro-colonial fungi from biological soil crusts in the Mojave desert and describing Neophaeococcomyces mojavensis, and introducing the new genera and species Taxawa tesnikishii.</title>
        <authorList>
            <person name="Kurbessoian T."/>
            <person name="Stajich J.E."/>
        </authorList>
    </citation>
    <scope>NUCLEOTIDE SEQUENCE</scope>
    <source>
        <strain evidence="1">JES_112</strain>
    </source>
</reference>
<evidence type="ECO:0000313" key="2">
    <source>
        <dbReference type="Proteomes" id="UP001172386"/>
    </source>
</evidence>
<protein>
    <submittedName>
        <fullName evidence="1">Uncharacterized protein</fullName>
    </submittedName>
</protein>
<gene>
    <name evidence="1" type="ORF">H2198_004757</name>
</gene>
<name>A0ACC3A7Z9_9EURO</name>
<proteinExistence type="predicted"/>
<sequence length="606" mass="66134">MEERRSSPTEGAPEVVPGTQRSTFGFVGSDDYEYYEPPPSAFDRHQSPVPEYQRYNDSTISQTSPRVSAQSPPPPTGSDIGRSPQLSDSGFTKSRPLSPSVQYSEIHSPDPQTVYHGGAYNQGEKEAVYNPQSKVPSYHQAYPVPGMIHQNSGDRPQVMSATPRPDEPAKKKPFYKRWVFILGIIVLVIVIVLAVVLGVVFGTKKSHNNPSNSPATTSGTSSTSTSTGSVPTSTVDPNIAVGGYISPAYYSTSGAWNGSGIAIAAAKPGVDQSLFAFYQDPTGMLQYTLLNAQGQWSQVGPVNAGSYKALNGTPISTVNHQLGNQLVWHVFYIDVNYTIRERIITNTTTDGPAPIWKDGPLSSQNLKTWKSTSIGLQACYWGNYYGQWSYSPTVASAGIHLWYASDATVFQQYSWTNGTSTWTFDQQWNDLSGNGGVGCQTWDTGMTEYVWFVDTKNDIQMYWKDNNRTGIATPNHPVGSWVPVDIKVTGVQRDSSLGYTNYMIYQAQDTTIRGANVTWGAENTTIAQGNQNGLDTWTLQADGQNIYALRGTHLSITAISTASKGASMLAFFQQAGNDMRMYSRDAYNTGGLWTAAAQDPVTPSKQ</sequence>
<evidence type="ECO:0000313" key="1">
    <source>
        <dbReference type="EMBL" id="KAJ9656753.1"/>
    </source>
</evidence>
<dbReference type="Proteomes" id="UP001172386">
    <property type="component" value="Unassembled WGS sequence"/>
</dbReference>
<organism evidence="1 2">
    <name type="scientific">Neophaeococcomyces mojaviensis</name>
    <dbReference type="NCBI Taxonomy" id="3383035"/>
    <lineage>
        <taxon>Eukaryota</taxon>
        <taxon>Fungi</taxon>
        <taxon>Dikarya</taxon>
        <taxon>Ascomycota</taxon>
        <taxon>Pezizomycotina</taxon>
        <taxon>Eurotiomycetes</taxon>
        <taxon>Chaetothyriomycetidae</taxon>
        <taxon>Chaetothyriales</taxon>
        <taxon>Chaetothyriales incertae sedis</taxon>
        <taxon>Neophaeococcomyces</taxon>
    </lineage>
</organism>